<sequence>MGFTLTGQGVAATAAEQPAVDLFRALFENLRTLAQTASPSVVLPSLVTQTDALRNLAGSAPERTRVELLALCARYAELTGWMAQESGNDQSALWWTRLAVDLATEGHDPHLVTYSLVQRALVTLYREDAAQTIDLSRRAQRDGHAPGRVLALAASREAQGHALAGDHTGCHRALDRSRELFARQEDNEGPVLGTTTVADVAEMTAGWCLFELGRPAQAVEVLEKQVEALPATALRSRARWGLRLALAHAAAGEVDQACALAERLLPAVTVVSSATVAVDLRRLTRTLARWHTHRAVHDLYPRLTAALRSEAV</sequence>
<name>A0ABT1JGE6_ACTCY</name>
<organism evidence="1 2">
    <name type="scientific">Actinoalloteichus caeruleus DSM 43889</name>
    <dbReference type="NCBI Taxonomy" id="1120930"/>
    <lineage>
        <taxon>Bacteria</taxon>
        <taxon>Bacillati</taxon>
        <taxon>Actinomycetota</taxon>
        <taxon>Actinomycetes</taxon>
        <taxon>Pseudonocardiales</taxon>
        <taxon>Pseudonocardiaceae</taxon>
        <taxon>Actinoalloteichus</taxon>
        <taxon>Actinoalloteichus cyanogriseus</taxon>
    </lineage>
</organism>
<keyword evidence="2" id="KW-1185">Reference proteome</keyword>
<dbReference type="Gene3D" id="1.25.40.10">
    <property type="entry name" value="Tetratricopeptide repeat domain"/>
    <property type="match status" value="1"/>
</dbReference>
<comment type="caution">
    <text evidence="1">The sequence shown here is derived from an EMBL/GenBank/DDBJ whole genome shotgun (WGS) entry which is preliminary data.</text>
</comment>
<dbReference type="Proteomes" id="UP000791080">
    <property type="component" value="Unassembled WGS sequence"/>
</dbReference>
<dbReference type="InterPro" id="IPR011990">
    <property type="entry name" value="TPR-like_helical_dom_sf"/>
</dbReference>
<evidence type="ECO:0000313" key="1">
    <source>
        <dbReference type="EMBL" id="MCP2331246.1"/>
    </source>
</evidence>
<gene>
    <name evidence="1" type="ORF">G443_001516</name>
</gene>
<dbReference type="SUPFAM" id="SSF48452">
    <property type="entry name" value="TPR-like"/>
    <property type="match status" value="1"/>
</dbReference>
<reference evidence="1 2" key="2">
    <citation type="submission" date="2022-06" db="EMBL/GenBank/DDBJ databases">
        <title>Genomic Encyclopedia of Type Strains, Phase I: the one thousand microbial genomes (KMG-I) project.</title>
        <authorList>
            <person name="Kyrpides N."/>
        </authorList>
    </citation>
    <scope>NUCLEOTIDE SEQUENCE [LARGE SCALE GENOMIC DNA]</scope>
    <source>
        <strain evidence="1 2">DSM 43889</strain>
    </source>
</reference>
<proteinExistence type="predicted"/>
<evidence type="ECO:0008006" key="3">
    <source>
        <dbReference type="Google" id="ProtNLM"/>
    </source>
</evidence>
<dbReference type="EMBL" id="AUBJ02000001">
    <property type="protein sequence ID" value="MCP2331246.1"/>
    <property type="molecule type" value="Genomic_DNA"/>
</dbReference>
<accession>A0ABT1JGE6</accession>
<protein>
    <recommendedName>
        <fullName evidence="3">Transcriptional regulator</fullName>
    </recommendedName>
</protein>
<reference evidence="1 2" key="1">
    <citation type="submission" date="2013-07" db="EMBL/GenBank/DDBJ databases">
        <authorList>
            <consortium name="DOE Joint Genome Institute"/>
            <person name="Reeve W."/>
            <person name="Huntemann M."/>
            <person name="Han J."/>
            <person name="Chen A."/>
            <person name="Kyrpides N."/>
            <person name="Mavromatis K."/>
            <person name="Markowitz V."/>
            <person name="Palaniappan K."/>
            <person name="Ivanova N."/>
            <person name="Schaumberg A."/>
            <person name="Pati A."/>
            <person name="Liolios K."/>
            <person name="Nordberg H.P."/>
            <person name="Cantor M.N."/>
            <person name="Hua S.X."/>
            <person name="Woyke T."/>
        </authorList>
    </citation>
    <scope>NUCLEOTIDE SEQUENCE [LARGE SCALE GENOMIC DNA]</scope>
    <source>
        <strain evidence="1 2">DSM 43889</strain>
    </source>
</reference>
<evidence type="ECO:0000313" key="2">
    <source>
        <dbReference type="Proteomes" id="UP000791080"/>
    </source>
</evidence>